<keyword evidence="2" id="KW-1185">Reference proteome</keyword>
<proteinExistence type="predicted"/>
<accession>A0ACB0J092</accession>
<evidence type="ECO:0000313" key="2">
    <source>
        <dbReference type="Proteomes" id="UP001177021"/>
    </source>
</evidence>
<sequence length="503" mass="55459">MILDASAGGSLKNRDETEARELVESMAQNEYRATNDRGAKKKGGVLELDTQTTLLAQQKLMTSQMEAMMKLLSNPQVQSSPIEKEFKKFMKVLNKLEMAIPLVEALEQMPSYAKFLKELLTKKRKPLDDEMVSMTEECSAIIQRKLPQKKKDPGSFTITCSIGNLTIEKALCDLGASINLMPLSMMKKIPGAVAKPTKMSLSLADRSIVHPEGILHDVLVRVAGFVGPADFVVLDIEETRDWEPLLLGRPFLATSRALIDVEMGELMLRTDDQQVTFNVFDKMECDDGDPQCFKIQITMSNSDNTVDATVQPFVVVNDHVAPSDKSISDSVVELVTFSIKENITTLDVAQDVGTSSVQPNPNAATITESFGDSCDFEAATGDELQDKENNDIPADVIEDSKTEDSIEKVVSLGDKDTESEKTINEEQEMIDLDEGDFLDEPRPKTLEEAALEATDAGVDENLSVDAGGDNEEEDSEVEDEGNDSPRQCLCVMFLLDLFSMCRL</sequence>
<protein>
    <submittedName>
        <fullName evidence="1">Uncharacterized protein</fullName>
    </submittedName>
</protein>
<dbReference type="Proteomes" id="UP001177021">
    <property type="component" value="Unassembled WGS sequence"/>
</dbReference>
<name>A0ACB0J092_TRIPR</name>
<comment type="caution">
    <text evidence="1">The sequence shown here is derived from an EMBL/GenBank/DDBJ whole genome shotgun (WGS) entry which is preliminary data.</text>
</comment>
<organism evidence="1 2">
    <name type="scientific">Trifolium pratense</name>
    <name type="common">Red clover</name>
    <dbReference type="NCBI Taxonomy" id="57577"/>
    <lineage>
        <taxon>Eukaryota</taxon>
        <taxon>Viridiplantae</taxon>
        <taxon>Streptophyta</taxon>
        <taxon>Embryophyta</taxon>
        <taxon>Tracheophyta</taxon>
        <taxon>Spermatophyta</taxon>
        <taxon>Magnoliopsida</taxon>
        <taxon>eudicotyledons</taxon>
        <taxon>Gunneridae</taxon>
        <taxon>Pentapetalae</taxon>
        <taxon>rosids</taxon>
        <taxon>fabids</taxon>
        <taxon>Fabales</taxon>
        <taxon>Fabaceae</taxon>
        <taxon>Papilionoideae</taxon>
        <taxon>50 kb inversion clade</taxon>
        <taxon>NPAAA clade</taxon>
        <taxon>Hologalegina</taxon>
        <taxon>IRL clade</taxon>
        <taxon>Trifolieae</taxon>
        <taxon>Trifolium</taxon>
    </lineage>
</organism>
<reference evidence="1" key="1">
    <citation type="submission" date="2023-10" db="EMBL/GenBank/DDBJ databases">
        <authorList>
            <person name="Rodriguez Cubillos JULIANA M."/>
            <person name="De Vega J."/>
        </authorList>
    </citation>
    <scope>NUCLEOTIDE SEQUENCE</scope>
</reference>
<dbReference type="EMBL" id="CASHSV030000013">
    <property type="protein sequence ID" value="CAJ2637837.1"/>
    <property type="molecule type" value="Genomic_DNA"/>
</dbReference>
<evidence type="ECO:0000313" key="1">
    <source>
        <dbReference type="EMBL" id="CAJ2637837.1"/>
    </source>
</evidence>
<gene>
    <name evidence="1" type="ORF">MILVUS5_LOCUS8140</name>
</gene>